<dbReference type="SMART" id="SM00418">
    <property type="entry name" value="HTH_ARSR"/>
    <property type="match status" value="1"/>
</dbReference>
<dbReference type="EMBL" id="MYFO01000059">
    <property type="protein sequence ID" value="TFE83045.1"/>
    <property type="molecule type" value="Genomic_DNA"/>
</dbReference>
<gene>
    <name evidence="3" type="ORF">B5M42_23865</name>
</gene>
<dbReference type="CDD" id="cd00090">
    <property type="entry name" value="HTH_ARSR"/>
    <property type="match status" value="1"/>
</dbReference>
<dbReference type="PANTHER" id="PTHR38600:SF2">
    <property type="entry name" value="SLL0088 PROTEIN"/>
    <property type="match status" value="1"/>
</dbReference>
<dbReference type="NCBIfam" id="NF033788">
    <property type="entry name" value="HTH_metalloreg"/>
    <property type="match status" value="1"/>
</dbReference>
<dbReference type="Proteomes" id="UP000298246">
    <property type="component" value="Unassembled WGS sequence"/>
</dbReference>
<dbReference type="InterPro" id="IPR036388">
    <property type="entry name" value="WH-like_DNA-bd_sf"/>
</dbReference>
<evidence type="ECO:0000259" key="2">
    <source>
        <dbReference type="PROSITE" id="PS50987"/>
    </source>
</evidence>
<dbReference type="InterPro" id="IPR011991">
    <property type="entry name" value="ArsR-like_HTH"/>
</dbReference>
<accession>A0A4Y8PQT7</accession>
<dbReference type="PROSITE" id="PS50987">
    <property type="entry name" value="HTH_ARSR_2"/>
    <property type="match status" value="1"/>
</dbReference>
<dbReference type="SUPFAM" id="SSF46785">
    <property type="entry name" value="Winged helix' DNA-binding domain"/>
    <property type="match status" value="1"/>
</dbReference>
<dbReference type="InterPro" id="IPR036390">
    <property type="entry name" value="WH_DNA-bd_sf"/>
</dbReference>
<organism evidence="3 4">
    <name type="scientific">Paenibacillus athensensis</name>
    <dbReference type="NCBI Taxonomy" id="1967502"/>
    <lineage>
        <taxon>Bacteria</taxon>
        <taxon>Bacillati</taxon>
        <taxon>Bacillota</taxon>
        <taxon>Bacilli</taxon>
        <taxon>Bacillales</taxon>
        <taxon>Paenibacillaceae</taxon>
        <taxon>Paenibacillus</taxon>
    </lineage>
</organism>
<dbReference type="Gene3D" id="1.10.10.10">
    <property type="entry name" value="Winged helix-like DNA-binding domain superfamily/Winged helix DNA-binding domain"/>
    <property type="match status" value="1"/>
</dbReference>
<keyword evidence="4" id="KW-1185">Reference proteome</keyword>
<dbReference type="PRINTS" id="PR00778">
    <property type="entry name" value="HTHARSR"/>
</dbReference>
<reference evidence="3 4" key="1">
    <citation type="submission" date="2017-03" db="EMBL/GenBank/DDBJ databases">
        <title>Isolation of Levoglucosan Utilizing Bacteria.</title>
        <authorList>
            <person name="Arya A.S."/>
        </authorList>
    </citation>
    <scope>NUCLEOTIDE SEQUENCE [LARGE SCALE GENOMIC DNA]</scope>
    <source>
        <strain evidence="3 4">MEC069</strain>
    </source>
</reference>
<dbReference type="AlphaFoldDB" id="A0A4Y8PQT7"/>
<sequence>MVEYNPYLDGLFGSLADPVRRDILQRLIRAQHTISQLAANYEMSFAAVAKHLNVLEKAKLIVKRKNGKEQIISISPVALRDASDYLTQFEQLWNYRFDLLDAILEEDSNNDNE</sequence>
<keyword evidence="1" id="KW-0238">DNA-binding</keyword>
<name>A0A4Y8PQT7_9BACL</name>
<protein>
    <submittedName>
        <fullName evidence="3">Transcriptional regulator</fullName>
    </submittedName>
</protein>
<dbReference type="InterPro" id="IPR001845">
    <property type="entry name" value="HTH_ArsR_DNA-bd_dom"/>
</dbReference>
<dbReference type="GO" id="GO:0003677">
    <property type="term" value="F:DNA binding"/>
    <property type="evidence" value="ECO:0007669"/>
    <property type="project" value="UniProtKB-KW"/>
</dbReference>
<dbReference type="OrthoDB" id="9799175at2"/>
<evidence type="ECO:0000313" key="4">
    <source>
        <dbReference type="Proteomes" id="UP000298246"/>
    </source>
</evidence>
<feature type="domain" description="HTH arsR-type" evidence="2">
    <location>
        <begin position="1"/>
        <end position="94"/>
    </location>
</feature>
<comment type="caution">
    <text evidence="3">The sequence shown here is derived from an EMBL/GenBank/DDBJ whole genome shotgun (WGS) entry which is preliminary data.</text>
</comment>
<dbReference type="PANTHER" id="PTHR38600">
    <property type="entry name" value="TRANSCRIPTIONAL REGULATORY PROTEIN"/>
    <property type="match status" value="1"/>
</dbReference>
<evidence type="ECO:0000313" key="3">
    <source>
        <dbReference type="EMBL" id="TFE83045.1"/>
    </source>
</evidence>
<evidence type="ECO:0000256" key="1">
    <source>
        <dbReference type="ARBA" id="ARBA00023125"/>
    </source>
</evidence>
<proteinExistence type="predicted"/>
<dbReference type="Pfam" id="PF12840">
    <property type="entry name" value="HTH_20"/>
    <property type="match status" value="1"/>
</dbReference>
<dbReference type="GO" id="GO:0003700">
    <property type="term" value="F:DNA-binding transcription factor activity"/>
    <property type="evidence" value="ECO:0007669"/>
    <property type="project" value="InterPro"/>
</dbReference>